<evidence type="ECO:0000313" key="3">
    <source>
        <dbReference type="Proteomes" id="UP000250235"/>
    </source>
</evidence>
<protein>
    <submittedName>
        <fullName evidence="2">Uncharacterized protein</fullName>
    </submittedName>
</protein>
<dbReference type="EMBL" id="KV002486">
    <property type="protein sequence ID" value="KZV37808.1"/>
    <property type="molecule type" value="Genomic_DNA"/>
</dbReference>
<accession>A0A2Z7BVY1</accession>
<feature type="region of interest" description="Disordered" evidence="1">
    <location>
        <begin position="56"/>
        <end position="78"/>
    </location>
</feature>
<evidence type="ECO:0000256" key="1">
    <source>
        <dbReference type="SAM" id="MobiDB-lite"/>
    </source>
</evidence>
<dbReference type="Proteomes" id="UP000250235">
    <property type="component" value="Unassembled WGS sequence"/>
</dbReference>
<proteinExistence type="predicted"/>
<reference evidence="2 3" key="1">
    <citation type="journal article" date="2015" name="Proc. Natl. Acad. Sci. U.S.A.">
        <title>The resurrection genome of Boea hygrometrica: A blueprint for survival of dehydration.</title>
        <authorList>
            <person name="Xiao L."/>
            <person name="Yang G."/>
            <person name="Zhang L."/>
            <person name="Yang X."/>
            <person name="Zhao S."/>
            <person name="Ji Z."/>
            <person name="Zhou Q."/>
            <person name="Hu M."/>
            <person name="Wang Y."/>
            <person name="Chen M."/>
            <person name="Xu Y."/>
            <person name="Jin H."/>
            <person name="Xiao X."/>
            <person name="Hu G."/>
            <person name="Bao F."/>
            <person name="Hu Y."/>
            <person name="Wan P."/>
            <person name="Li L."/>
            <person name="Deng X."/>
            <person name="Kuang T."/>
            <person name="Xiang C."/>
            <person name="Zhu J.K."/>
            <person name="Oliver M.J."/>
            <person name="He Y."/>
        </authorList>
    </citation>
    <scope>NUCLEOTIDE SEQUENCE [LARGE SCALE GENOMIC DNA]</scope>
    <source>
        <strain evidence="3">cv. XS01</strain>
    </source>
</reference>
<name>A0A2Z7BVY1_9LAMI</name>
<gene>
    <name evidence="2" type="ORF">F511_26840</name>
</gene>
<sequence length="189" mass="21381">MATDKMQVLCMRTRLQPNAGSKKDLKNCSKNSNKSTEQQWPHGVWELPTPLIVANRSEQRDEVREISAQPQQHPEDNGTEAYTAAHNIHAQFNAVKQANIRTSSLLRYNYHKAVPSNTDLTPATPNIDSSSGTEAQKLRIGSHELNQIYPTLLTQQKDLNKAQGASSKYLKYDRLLLWKRFVGSYSCLE</sequence>
<organism evidence="2 3">
    <name type="scientific">Dorcoceras hygrometricum</name>
    <dbReference type="NCBI Taxonomy" id="472368"/>
    <lineage>
        <taxon>Eukaryota</taxon>
        <taxon>Viridiplantae</taxon>
        <taxon>Streptophyta</taxon>
        <taxon>Embryophyta</taxon>
        <taxon>Tracheophyta</taxon>
        <taxon>Spermatophyta</taxon>
        <taxon>Magnoliopsida</taxon>
        <taxon>eudicotyledons</taxon>
        <taxon>Gunneridae</taxon>
        <taxon>Pentapetalae</taxon>
        <taxon>asterids</taxon>
        <taxon>lamiids</taxon>
        <taxon>Lamiales</taxon>
        <taxon>Gesneriaceae</taxon>
        <taxon>Didymocarpoideae</taxon>
        <taxon>Trichosporeae</taxon>
        <taxon>Loxocarpinae</taxon>
        <taxon>Dorcoceras</taxon>
    </lineage>
</organism>
<evidence type="ECO:0000313" key="2">
    <source>
        <dbReference type="EMBL" id="KZV37808.1"/>
    </source>
</evidence>
<dbReference type="AlphaFoldDB" id="A0A2Z7BVY1"/>
<feature type="region of interest" description="Disordered" evidence="1">
    <location>
        <begin position="14"/>
        <end position="40"/>
    </location>
</feature>
<feature type="compositionally biased region" description="Polar residues" evidence="1">
    <location>
        <begin position="28"/>
        <end position="39"/>
    </location>
</feature>
<keyword evidence="3" id="KW-1185">Reference proteome</keyword>